<dbReference type="EMBL" id="FKLO01000064">
    <property type="protein sequence ID" value="SAM68118.1"/>
    <property type="molecule type" value="Genomic_DNA"/>
</dbReference>
<evidence type="ECO:0000259" key="5">
    <source>
        <dbReference type="Pfam" id="PF22780"/>
    </source>
</evidence>
<evidence type="ECO:0000256" key="2">
    <source>
        <dbReference type="ARBA" id="ARBA00022630"/>
    </source>
</evidence>
<evidence type="ECO:0000313" key="7">
    <source>
        <dbReference type="Proteomes" id="UP000190837"/>
    </source>
</evidence>
<evidence type="ECO:0000256" key="3">
    <source>
        <dbReference type="ARBA" id="ARBA00022827"/>
    </source>
</evidence>
<organism evidence="6 7">
    <name type="scientific">Cardiobacterium hominis</name>
    <dbReference type="NCBI Taxonomy" id="2718"/>
    <lineage>
        <taxon>Bacteria</taxon>
        <taxon>Pseudomonadati</taxon>
        <taxon>Pseudomonadota</taxon>
        <taxon>Gammaproteobacteria</taxon>
        <taxon>Cardiobacteriales</taxon>
        <taxon>Cardiobacteriaceae</taxon>
        <taxon>Cardiobacterium</taxon>
    </lineage>
</organism>
<accession>A0A1C3H5M9</accession>
<evidence type="ECO:0000313" key="6">
    <source>
        <dbReference type="EMBL" id="SAM68118.1"/>
    </source>
</evidence>
<dbReference type="Pfam" id="PF22780">
    <property type="entry name" value="HI0933_like_1st"/>
    <property type="match status" value="1"/>
</dbReference>
<protein>
    <submittedName>
        <fullName evidence="6">NAD(FAD)-utilizing dehydrogenases</fullName>
    </submittedName>
</protein>
<keyword evidence="3" id="KW-0274">FAD</keyword>
<dbReference type="SUPFAM" id="SSF160996">
    <property type="entry name" value="HI0933 insert domain-like"/>
    <property type="match status" value="1"/>
</dbReference>
<dbReference type="Pfam" id="PF03486">
    <property type="entry name" value="HI0933_like"/>
    <property type="match status" value="1"/>
</dbReference>
<dbReference type="AlphaFoldDB" id="A0A1C3H5M9"/>
<comment type="cofactor">
    <cofactor evidence="1">
        <name>FAD</name>
        <dbReference type="ChEBI" id="CHEBI:57692"/>
    </cofactor>
</comment>
<dbReference type="SUPFAM" id="SSF51905">
    <property type="entry name" value="FAD/NAD(P)-binding domain"/>
    <property type="match status" value="1"/>
</dbReference>
<dbReference type="InterPro" id="IPR036188">
    <property type="entry name" value="FAD/NAD-bd_sf"/>
</dbReference>
<dbReference type="Gene3D" id="3.50.50.60">
    <property type="entry name" value="FAD/NAD(P)-binding domain"/>
    <property type="match status" value="1"/>
</dbReference>
<reference evidence="7" key="1">
    <citation type="submission" date="2016-04" db="EMBL/GenBank/DDBJ databases">
        <authorList>
            <person name="Tagini F."/>
        </authorList>
    </citation>
    <scope>NUCLEOTIDE SEQUENCE [LARGE SCALE GENOMIC DNA]</scope>
    <source>
        <strain evidence="7">CHUV0807</strain>
    </source>
</reference>
<dbReference type="PANTHER" id="PTHR42887:SF2">
    <property type="entry name" value="OS12G0638800 PROTEIN"/>
    <property type="match status" value="1"/>
</dbReference>
<name>A0A1C3H5M9_9GAMM</name>
<feature type="domain" description="RsdA/BaiN/AoA(So)-like Rossmann fold-like" evidence="4">
    <location>
        <begin position="4"/>
        <end position="384"/>
    </location>
</feature>
<evidence type="ECO:0000256" key="1">
    <source>
        <dbReference type="ARBA" id="ARBA00001974"/>
    </source>
</evidence>
<feature type="domain" description="RsdA/BaiN/AoA(So)-like insert" evidence="5">
    <location>
        <begin position="187"/>
        <end position="330"/>
    </location>
</feature>
<dbReference type="PANTHER" id="PTHR42887">
    <property type="entry name" value="OS12G0638800 PROTEIN"/>
    <property type="match status" value="1"/>
</dbReference>
<sequence length="389" mass="42263">MTYDAIIIGAGAAGTYCAIHAANRGLRVLLLDHNPEPGAKIRVSGGGRCNITNLGARADTYYSHNPHFPRGALARHCPQDVLDWFGARGITWHEKHLGQIFADQRSRGILAALHDALADSGATLHTATTLHEHRHDGSHYHLRTSRGDYRSPRLIIACGAPSYPKLGATDLALRIAKQHHIANYPYRPALVPLTLAEPPAALAGISHEVIIHCDGAPSFRDQLLYTHRGISGPAVLQISTWWQRGAAITLNHLPDLPADALVAAKRAHPQHTLAQTLRAHLPRAVADHLALPYPADPLQHHSDAALIRIMADLQHHAIIPTGTEGMHKAEACSGGIDTRELDPKTFMVKKRPGLYVIGEALDVTGWLGGYNLQWAWSSAWSCAQYLGAD</sequence>
<proteinExistence type="predicted"/>
<keyword evidence="2" id="KW-0285">Flavoprotein</keyword>
<dbReference type="RefSeq" id="WP_079541474.1">
    <property type="nucleotide sequence ID" value="NZ_FKLO01000064.1"/>
</dbReference>
<dbReference type="InterPro" id="IPR055178">
    <property type="entry name" value="RsdA/BaiN/AoA(So)-like_dom"/>
</dbReference>
<dbReference type="InterPro" id="IPR004792">
    <property type="entry name" value="BaiN-like"/>
</dbReference>
<evidence type="ECO:0000259" key="4">
    <source>
        <dbReference type="Pfam" id="PF03486"/>
    </source>
</evidence>
<dbReference type="NCBIfam" id="TIGR00275">
    <property type="entry name" value="aminoacetone oxidase family FAD-binding enzyme"/>
    <property type="match status" value="1"/>
</dbReference>
<dbReference type="PRINTS" id="PR00411">
    <property type="entry name" value="PNDRDTASEI"/>
</dbReference>
<dbReference type="Proteomes" id="UP000190837">
    <property type="component" value="Unassembled WGS sequence"/>
</dbReference>
<dbReference type="InterPro" id="IPR057661">
    <property type="entry name" value="RsdA/BaiN/AoA(So)_Rossmann"/>
</dbReference>
<gene>
    <name evidence="6" type="ORF">CHUV0807_1887</name>
</gene>
<dbReference type="InterPro" id="IPR023166">
    <property type="entry name" value="BaiN-like_dom_sf"/>
</dbReference>
<dbReference type="Gene3D" id="1.10.8.260">
    <property type="entry name" value="HI0933 insert domain-like"/>
    <property type="match status" value="1"/>
</dbReference>
<dbReference type="Gene3D" id="2.40.30.10">
    <property type="entry name" value="Translation factors"/>
    <property type="match status" value="1"/>
</dbReference>